<keyword evidence="2" id="KW-0418">Kinase</keyword>
<keyword evidence="2" id="KW-0808">Transferase</keyword>
<organism evidence="2 3">
    <name type="scientific">Iris pallida</name>
    <name type="common">Sweet iris</name>
    <dbReference type="NCBI Taxonomy" id="29817"/>
    <lineage>
        <taxon>Eukaryota</taxon>
        <taxon>Viridiplantae</taxon>
        <taxon>Streptophyta</taxon>
        <taxon>Embryophyta</taxon>
        <taxon>Tracheophyta</taxon>
        <taxon>Spermatophyta</taxon>
        <taxon>Magnoliopsida</taxon>
        <taxon>Liliopsida</taxon>
        <taxon>Asparagales</taxon>
        <taxon>Iridaceae</taxon>
        <taxon>Iridoideae</taxon>
        <taxon>Irideae</taxon>
        <taxon>Iris</taxon>
    </lineage>
</organism>
<feature type="region of interest" description="Disordered" evidence="1">
    <location>
        <begin position="1"/>
        <end position="21"/>
    </location>
</feature>
<gene>
    <name evidence="2" type="ORF">M6B38_234280</name>
</gene>
<comment type="caution">
    <text evidence="2">The sequence shown here is derived from an EMBL/GenBank/DDBJ whole genome shotgun (WGS) entry which is preliminary data.</text>
</comment>
<feature type="compositionally biased region" description="Basic and acidic residues" evidence="1">
    <location>
        <begin position="1"/>
        <end position="20"/>
    </location>
</feature>
<sequence>MVRSLGRGDDKHDGKTDRPLDLGYLQRRTTITIGVFRSGREKLLRGKSRSSGSIRSCDSCICSEGRRHAGYGSSPVGRHGNRQPSQTVALHVSSRLVELES</sequence>
<keyword evidence="3" id="KW-1185">Reference proteome</keyword>
<evidence type="ECO:0000256" key="1">
    <source>
        <dbReference type="SAM" id="MobiDB-lite"/>
    </source>
</evidence>
<dbReference type="Proteomes" id="UP001140949">
    <property type="component" value="Unassembled WGS sequence"/>
</dbReference>
<reference evidence="2" key="2">
    <citation type="submission" date="2023-04" db="EMBL/GenBank/DDBJ databases">
        <authorList>
            <person name="Bruccoleri R.E."/>
            <person name="Oakeley E.J."/>
            <person name="Faust A.-M."/>
            <person name="Dessus-Babus S."/>
            <person name="Altorfer M."/>
            <person name="Burckhardt D."/>
            <person name="Oertli M."/>
            <person name="Naumann U."/>
            <person name="Petersen F."/>
            <person name="Wong J."/>
        </authorList>
    </citation>
    <scope>NUCLEOTIDE SEQUENCE</scope>
    <source>
        <strain evidence="2">GSM-AAB239-AS_SAM_17_03QT</strain>
        <tissue evidence="2">Leaf</tissue>
    </source>
</reference>
<feature type="region of interest" description="Disordered" evidence="1">
    <location>
        <begin position="70"/>
        <end position="101"/>
    </location>
</feature>
<dbReference type="EMBL" id="JANAVB010042620">
    <property type="protein sequence ID" value="KAJ6793823.1"/>
    <property type="molecule type" value="Genomic_DNA"/>
</dbReference>
<reference evidence="2" key="1">
    <citation type="journal article" date="2023" name="GigaByte">
        <title>Genome assembly of the bearded iris, Iris pallida Lam.</title>
        <authorList>
            <person name="Bruccoleri R.E."/>
            <person name="Oakeley E.J."/>
            <person name="Faust A.M.E."/>
            <person name="Altorfer M."/>
            <person name="Dessus-Babus S."/>
            <person name="Burckhardt D."/>
            <person name="Oertli M."/>
            <person name="Naumann U."/>
            <person name="Petersen F."/>
            <person name="Wong J."/>
        </authorList>
    </citation>
    <scope>NUCLEOTIDE SEQUENCE</scope>
    <source>
        <strain evidence="2">GSM-AAB239-AS_SAM_17_03QT</strain>
    </source>
</reference>
<evidence type="ECO:0000313" key="3">
    <source>
        <dbReference type="Proteomes" id="UP001140949"/>
    </source>
</evidence>
<keyword evidence="2" id="KW-0675">Receptor</keyword>
<dbReference type="AlphaFoldDB" id="A0AAX6DPV3"/>
<proteinExistence type="predicted"/>
<dbReference type="GO" id="GO:0016301">
    <property type="term" value="F:kinase activity"/>
    <property type="evidence" value="ECO:0007669"/>
    <property type="project" value="UniProtKB-KW"/>
</dbReference>
<name>A0AAX6DPV3_IRIPA</name>
<evidence type="ECO:0000313" key="2">
    <source>
        <dbReference type="EMBL" id="KAJ6793823.1"/>
    </source>
</evidence>
<protein>
    <submittedName>
        <fullName evidence="2">Proline-rich receptor-like protein kinase PERK8</fullName>
    </submittedName>
</protein>
<accession>A0AAX6DPV3</accession>